<dbReference type="InterPro" id="IPR043502">
    <property type="entry name" value="DNA/RNA_pol_sf"/>
</dbReference>
<keyword evidence="2" id="KW-0548">Nucleotidyltransferase</keyword>
<dbReference type="GO" id="GO:0015074">
    <property type="term" value="P:DNA integration"/>
    <property type="evidence" value="ECO:0007669"/>
    <property type="project" value="InterPro"/>
</dbReference>
<evidence type="ECO:0000256" key="5">
    <source>
        <dbReference type="ARBA" id="ARBA00022801"/>
    </source>
</evidence>
<dbReference type="InterPro" id="IPR012337">
    <property type="entry name" value="RNaseH-like_sf"/>
</dbReference>
<dbReference type="Pfam" id="PF17917">
    <property type="entry name" value="RT_RNaseH"/>
    <property type="match status" value="1"/>
</dbReference>
<dbReference type="EMBL" id="QJKJ01007619">
    <property type="protein sequence ID" value="RDX82521.1"/>
    <property type="molecule type" value="Genomic_DNA"/>
</dbReference>
<keyword evidence="4" id="KW-0255">Endonuclease</keyword>
<comment type="caution">
    <text evidence="9">The sequence shown here is derived from an EMBL/GenBank/DDBJ whole genome shotgun (WGS) entry which is preliminary data.</text>
</comment>
<proteinExistence type="predicted"/>
<dbReference type="OrthoDB" id="101614at2759"/>
<evidence type="ECO:0000256" key="6">
    <source>
        <dbReference type="ARBA" id="ARBA00022918"/>
    </source>
</evidence>
<evidence type="ECO:0000313" key="10">
    <source>
        <dbReference type="Proteomes" id="UP000257109"/>
    </source>
</evidence>
<feature type="domain" description="Integrase catalytic" evidence="8">
    <location>
        <begin position="652"/>
        <end position="758"/>
    </location>
</feature>
<dbReference type="InterPro" id="IPR036397">
    <property type="entry name" value="RNaseH_sf"/>
</dbReference>
<dbReference type="PROSITE" id="PS50879">
    <property type="entry name" value="RNASE_H_1"/>
    <property type="match status" value="1"/>
</dbReference>
<dbReference type="GO" id="GO:0003964">
    <property type="term" value="F:RNA-directed DNA polymerase activity"/>
    <property type="evidence" value="ECO:0007669"/>
    <property type="project" value="UniProtKB-KW"/>
</dbReference>
<feature type="domain" description="RNase H type-1" evidence="7">
    <location>
        <begin position="373"/>
        <end position="502"/>
    </location>
</feature>
<organism evidence="9 10">
    <name type="scientific">Mucuna pruriens</name>
    <name type="common">Velvet bean</name>
    <name type="synonym">Dolichos pruriens</name>
    <dbReference type="NCBI Taxonomy" id="157652"/>
    <lineage>
        <taxon>Eukaryota</taxon>
        <taxon>Viridiplantae</taxon>
        <taxon>Streptophyta</taxon>
        <taxon>Embryophyta</taxon>
        <taxon>Tracheophyta</taxon>
        <taxon>Spermatophyta</taxon>
        <taxon>Magnoliopsida</taxon>
        <taxon>eudicotyledons</taxon>
        <taxon>Gunneridae</taxon>
        <taxon>Pentapetalae</taxon>
        <taxon>rosids</taxon>
        <taxon>fabids</taxon>
        <taxon>Fabales</taxon>
        <taxon>Fabaceae</taxon>
        <taxon>Papilionoideae</taxon>
        <taxon>50 kb inversion clade</taxon>
        <taxon>NPAAA clade</taxon>
        <taxon>indigoferoid/millettioid clade</taxon>
        <taxon>Phaseoleae</taxon>
        <taxon>Mucuna</taxon>
    </lineage>
</organism>
<dbReference type="Proteomes" id="UP000257109">
    <property type="component" value="Unassembled WGS sequence"/>
</dbReference>
<dbReference type="CDD" id="cd01647">
    <property type="entry name" value="RT_LTR"/>
    <property type="match status" value="1"/>
</dbReference>
<keyword evidence="5" id="KW-0378">Hydrolase</keyword>
<dbReference type="GO" id="GO:0003676">
    <property type="term" value="F:nucleic acid binding"/>
    <property type="evidence" value="ECO:0007669"/>
    <property type="project" value="InterPro"/>
</dbReference>
<dbReference type="AlphaFoldDB" id="A0A371FW63"/>
<evidence type="ECO:0000256" key="3">
    <source>
        <dbReference type="ARBA" id="ARBA00022722"/>
    </source>
</evidence>
<dbReference type="SUPFAM" id="SSF53098">
    <property type="entry name" value="Ribonuclease H-like"/>
    <property type="match status" value="2"/>
</dbReference>
<dbReference type="Gene3D" id="3.30.70.270">
    <property type="match status" value="2"/>
</dbReference>
<sequence length="758" mass="87291">MSNYPQWVANIVPVPKKDGKVRMCVDYRDLNRASPKDNFPLPHIDMLVDNTACHAFFSFMDGFSRYNQILMAEDDREKTTFVTLWGTFCYKVMPFGLKNAGATYQRAMVTLFHDMMHKEIEVYVDDMIAKSRTLKQHIEDLRKLFSRLCKYRLKLNPAKCTFGVKSGKLLGFMVSERGIEVDPIKVKAIREMPPPTTDSEVRGFLGCINFVARFISQLTVTCNPIFKLLRKRQKFEWDIECQGAFERIKQYLERPLVLVPAIPGKPLILYVTVLDESMDEIGKERAIYYLSKKFTDCEKRYPALEQTCCALVWAAKRLRPYMLSHAVWLVAKTDPIQYILEKPALIGRIARWQPLAHEFPDEHIMLTDDKPQPGNEWTMWFDGASNILGNGIGVVLASPIDQYFPFAARLGFDYTNNMVEYEAFTMGLSMALEHQVKRLRVYGDSALVIYQLYGEWETRDIKLIPYHNYVKEMIEAFDVITFHHVTHDENQMADALETLSAMVWVNEGQEMTIHVWQQPRMAYCQQLSLEVERADQDPWYLDIKRYLEKGEYPKGASENSKRTLRRLAAGYLMSGSVLYKRNADMTLLRCVDRQEAERIIEEVHDGTFGTHPSGHTLARKILRVGLPPACAKVPEVSDSCRPYQGRPSTLHSLTSPWPFSMWGIDVIGPIEPKASNGHRFILVAIDYFTKWVEAASYSTVTCSVVVKFIKRDIICRYGIPAHVITDNDTNLTNKMMTDAEGRDLKYPINADFVKMFFP</sequence>
<evidence type="ECO:0000256" key="1">
    <source>
        <dbReference type="ARBA" id="ARBA00022679"/>
    </source>
</evidence>
<protein>
    <submittedName>
        <fullName evidence="9">Retrovirus-related Pol polyprotein</fullName>
    </submittedName>
</protein>
<dbReference type="InterPro" id="IPR041373">
    <property type="entry name" value="RT_RNaseH"/>
</dbReference>
<keyword evidence="10" id="KW-1185">Reference proteome</keyword>
<keyword evidence="1" id="KW-0808">Transferase</keyword>
<dbReference type="InterPro" id="IPR001584">
    <property type="entry name" value="Integrase_cat-core"/>
</dbReference>
<dbReference type="GO" id="GO:0004523">
    <property type="term" value="F:RNA-DNA hybrid ribonuclease activity"/>
    <property type="evidence" value="ECO:0007669"/>
    <property type="project" value="InterPro"/>
</dbReference>
<dbReference type="InterPro" id="IPR000477">
    <property type="entry name" value="RT_dom"/>
</dbReference>
<evidence type="ECO:0000256" key="2">
    <source>
        <dbReference type="ARBA" id="ARBA00022695"/>
    </source>
</evidence>
<dbReference type="Gene3D" id="3.30.420.10">
    <property type="entry name" value="Ribonuclease H-like superfamily/Ribonuclease H"/>
    <property type="match status" value="2"/>
</dbReference>
<evidence type="ECO:0000256" key="4">
    <source>
        <dbReference type="ARBA" id="ARBA00022759"/>
    </source>
</evidence>
<keyword evidence="6" id="KW-0695">RNA-directed DNA polymerase</keyword>
<reference evidence="9" key="1">
    <citation type="submission" date="2018-05" db="EMBL/GenBank/DDBJ databases">
        <title>Draft genome of Mucuna pruriens seed.</title>
        <authorList>
            <person name="Nnadi N.E."/>
            <person name="Vos R."/>
            <person name="Hasami M.H."/>
            <person name="Devisetty U.K."/>
            <person name="Aguiy J.C."/>
        </authorList>
    </citation>
    <scope>NUCLEOTIDE SEQUENCE [LARGE SCALE GENOMIC DNA]</scope>
    <source>
        <strain evidence="9">JCA_2017</strain>
    </source>
</reference>
<dbReference type="PANTHER" id="PTHR48475">
    <property type="entry name" value="RIBONUCLEASE H"/>
    <property type="match status" value="1"/>
</dbReference>
<accession>A0A371FW63</accession>
<dbReference type="InterPro" id="IPR043128">
    <property type="entry name" value="Rev_trsase/Diguanyl_cyclase"/>
</dbReference>
<evidence type="ECO:0000313" key="9">
    <source>
        <dbReference type="EMBL" id="RDX82521.1"/>
    </source>
</evidence>
<dbReference type="Pfam" id="PF00078">
    <property type="entry name" value="RVT_1"/>
    <property type="match status" value="1"/>
</dbReference>
<dbReference type="CDD" id="cd09279">
    <property type="entry name" value="RNase_HI_like"/>
    <property type="match status" value="1"/>
</dbReference>
<evidence type="ECO:0000259" key="8">
    <source>
        <dbReference type="PROSITE" id="PS50994"/>
    </source>
</evidence>
<dbReference type="FunFam" id="3.30.70.270:FF:000020">
    <property type="entry name" value="Transposon Tf2-6 polyprotein-like Protein"/>
    <property type="match status" value="1"/>
</dbReference>
<evidence type="ECO:0000259" key="7">
    <source>
        <dbReference type="PROSITE" id="PS50879"/>
    </source>
</evidence>
<name>A0A371FW63_MUCPR</name>
<gene>
    <name evidence="9" type="primary">pol</name>
    <name evidence="9" type="ORF">CR513_36669</name>
</gene>
<dbReference type="Gene3D" id="3.10.10.10">
    <property type="entry name" value="HIV Type 1 Reverse Transcriptase, subunit A, domain 1"/>
    <property type="match status" value="1"/>
</dbReference>
<dbReference type="Pfam" id="PF13456">
    <property type="entry name" value="RVT_3"/>
    <property type="match status" value="1"/>
</dbReference>
<feature type="non-terminal residue" evidence="9">
    <location>
        <position position="1"/>
    </location>
</feature>
<dbReference type="PANTHER" id="PTHR48475:SF1">
    <property type="entry name" value="RNASE H TYPE-1 DOMAIN-CONTAINING PROTEIN"/>
    <property type="match status" value="1"/>
</dbReference>
<dbReference type="PROSITE" id="PS50994">
    <property type="entry name" value="INTEGRASE"/>
    <property type="match status" value="1"/>
</dbReference>
<dbReference type="InterPro" id="IPR002156">
    <property type="entry name" value="RNaseH_domain"/>
</dbReference>
<keyword evidence="3" id="KW-0540">Nuclease</keyword>
<dbReference type="SUPFAM" id="SSF56672">
    <property type="entry name" value="DNA/RNA polymerases"/>
    <property type="match status" value="1"/>
</dbReference>